<proteinExistence type="predicted"/>
<protein>
    <recommendedName>
        <fullName evidence="3">Valyl-tRNA synthetase</fullName>
    </recommendedName>
</protein>
<evidence type="ECO:0008006" key="3">
    <source>
        <dbReference type="Google" id="ProtNLM"/>
    </source>
</evidence>
<accession>A0ABV2PLJ4</accession>
<dbReference type="EMBL" id="JBEPSB010000014">
    <property type="protein sequence ID" value="MET4561811.1"/>
    <property type="molecule type" value="Genomic_DNA"/>
</dbReference>
<dbReference type="Proteomes" id="UP001549363">
    <property type="component" value="Unassembled WGS sequence"/>
</dbReference>
<reference evidence="1 2" key="1">
    <citation type="submission" date="2024-06" db="EMBL/GenBank/DDBJ databases">
        <title>Sorghum-associated microbial communities from plants grown in Nebraska, USA.</title>
        <authorList>
            <person name="Schachtman D."/>
        </authorList>
    </citation>
    <scope>NUCLEOTIDE SEQUENCE [LARGE SCALE GENOMIC DNA]</scope>
    <source>
        <strain evidence="1 2">736</strain>
    </source>
</reference>
<keyword evidence="2" id="KW-1185">Reference proteome</keyword>
<gene>
    <name evidence="1" type="ORF">ABIA69_002981</name>
</gene>
<dbReference type="RefSeq" id="WP_193767119.1">
    <property type="nucleotide sequence ID" value="NZ_CP073713.1"/>
</dbReference>
<evidence type="ECO:0000313" key="2">
    <source>
        <dbReference type="Proteomes" id="UP001549363"/>
    </source>
</evidence>
<organism evidence="1 2">
    <name type="scientific">Lysinibacillus parviboronicapiens</name>
    <dbReference type="NCBI Taxonomy" id="436516"/>
    <lineage>
        <taxon>Bacteria</taxon>
        <taxon>Bacillati</taxon>
        <taxon>Bacillota</taxon>
        <taxon>Bacilli</taxon>
        <taxon>Bacillales</taxon>
        <taxon>Bacillaceae</taxon>
        <taxon>Lysinibacillus</taxon>
    </lineage>
</organism>
<evidence type="ECO:0000313" key="1">
    <source>
        <dbReference type="EMBL" id="MET4561811.1"/>
    </source>
</evidence>
<name>A0ABV2PLJ4_9BACI</name>
<sequence>MRETFCFPGYGCPTEIAAVQIKPQWQATQLDDSVRLVGIYHITSHVRFDFQDLQNFKDVEDLVKIDALDIQGDTGYFEYAVPLHVDLPKDAAIEDLMVKDVRPTLANQMCQLEWTVTSIFSEPEPVVEKALVLEEPVAPVEVAVHVEKAAPIEQKIVLRESSSHTAVRESSSWDEVPTMIWDLTENYTPLKVRASNDII</sequence>
<comment type="caution">
    <text evidence="1">The sequence shown here is derived from an EMBL/GenBank/DDBJ whole genome shotgun (WGS) entry which is preliminary data.</text>
</comment>